<accession>A0AAV9W2Y4</accession>
<comment type="caution">
    <text evidence="2">The sequence shown here is derived from an EMBL/GenBank/DDBJ whole genome shotgun (WGS) entry which is preliminary data.</text>
</comment>
<dbReference type="Proteomes" id="UP001370758">
    <property type="component" value="Unassembled WGS sequence"/>
</dbReference>
<evidence type="ECO:0000256" key="1">
    <source>
        <dbReference type="SAM" id="SignalP"/>
    </source>
</evidence>
<feature type="signal peptide" evidence="1">
    <location>
        <begin position="1"/>
        <end position="19"/>
    </location>
</feature>
<proteinExistence type="predicted"/>
<organism evidence="2 3">
    <name type="scientific">Arthrobotrys musiformis</name>
    <dbReference type="NCBI Taxonomy" id="47236"/>
    <lineage>
        <taxon>Eukaryota</taxon>
        <taxon>Fungi</taxon>
        <taxon>Dikarya</taxon>
        <taxon>Ascomycota</taxon>
        <taxon>Pezizomycotina</taxon>
        <taxon>Orbiliomycetes</taxon>
        <taxon>Orbiliales</taxon>
        <taxon>Orbiliaceae</taxon>
        <taxon>Arthrobotrys</taxon>
    </lineage>
</organism>
<name>A0AAV9W2Y4_9PEZI</name>
<feature type="chain" id="PRO_5043788040" evidence="1">
    <location>
        <begin position="20"/>
        <end position="392"/>
    </location>
</feature>
<reference evidence="2 3" key="1">
    <citation type="submission" date="2023-08" db="EMBL/GenBank/DDBJ databases">
        <authorList>
            <person name="Palmer J.M."/>
        </authorList>
    </citation>
    <scope>NUCLEOTIDE SEQUENCE [LARGE SCALE GENOMIC DNA]</scope>
    <source>
        <strain evidence="2 3">TWF481</strain>
    </source>
</reference>
<sequence>MRSFVTQLLFLGGASLVSSAPNPAHILKERTGSNGCNADNLLRLLRASDTIGDSLPFCSSYLHLPGTTVTVATVTPTLIVSEIATVTIVDEVTETLTNTITITDFETVVNTIVDCATSTSTATKTDTVYTTITNQNYVKRNTKAPLTERIATYPPSRISSACSCLTIPLGIIPVTYTAPTVTTTVCTAVTTEATETVTETTDVSTTIVKVTETLTTVTEYKEVDVTTTVTTISTIYTNAPPPPPEKFVLRSNGPGVSQHYLKAVSHDGSPFITHAIFVPEKSQATVWFIDSENRLSYNNAGQSNAVWVSYTFGSADPREILWNAPSSVNGNFLKWIKHANGNVVPNDAVLDKLQSCVPVEAGINGAKTLFIGSFIDNKNDCKSVDLHPETPL</sequence>
<evidence type="ECO:0000313" key="2">
    <source>
        <dbReference type="EMBL" id="KAK6500389.1"/>
    </source>
</evidence>
<keyword evidence="1" id="KW-0732">Signal</keyword>
<protein>
    <submittedName>
        <fullName evidence="2">Uncharacterized protein</fullName>
    </submittedName>
</protein>
<gene>
    <name evidence="2" type="ORF">TWF481_010732</name>
</gene>
<dbReference type="AlphaFoldDB" id="A0AAV9W2Y4"/>
<keyword evidence="3" id="KW-1185">Reference proteome</keyword>
<dbReference type="EMBL" id="JAVHJL010000007">
    <property type="protein sequence ID" value="KAK6500389.1"/>
    <property type="molecule type" value="Genomic_DNA"/>
</dbReference>
<evidence type="ECO:0000313" key="3">
    <source>
        <dbReference type="Proteomes" id="UP001370758"/>
    </source>
</evidence>